<reference evidence="10 12" key="1">
    <citation type="submission" date="2022-09" db="EMBL/GenBank/DDBJ databases">
        <title>Enrichment on poylsaccharides allowed isolation of novel metabolic and taxonomic groups of Haloarchaea.</title>
        <authorList>
            <person name="Sorokin D.Y."/>
            <person name="Elcheninov A.G."/>
            <person name="Khizhniak T.V."/>
            <person name="Kolganova T.V."/>
            <person name="Kublanov I.V."/>
        </authorList>
    </citation>
    <scope>NUCLEOTIDE SEQUENCE</scope>
    <source>
        <strain evidence="11 12">AArc-m2/3/4</strain>
        <strain evidence="10">AArc-xg1-1</strain>
    </source>
</reference>
<accession>A0AAP2Z004</accession>
<dbReference type="InterPro" id="IPR035965">
    <property type="entry name" value="PAS-like_dom_sf"/>
</dbReference>
<keyword evidence="12" id="KW-1185">Reference proteome</keyword>
<dbReference type="Gene3D" id="3.30.565.10">
    <property type="entry name" value="Histidine kinase-like ATPase, C-terminal domain"/>
    <property type="match status" value="1"/>
</dbReference>
<organism evidence="10 13">
    <name type="scientific">Natronoglomus mannanivorans</name>
    <dbReference type="NCBI Taxonomy" id="2979990"/>
    <lineage>
        <taxon>Archaea</taxon>
        <taxon>Methanobacteriati</taxon>
        <taxon>Methanobacteriota</taxon>
        <taxon>Stenosarchaea group</taxon>
        <taxon>Halobacteria</taxon>
        <taxon>Halobacteriales</taxon>
        <taxon>Natrialbaceae</taxon>
        <taxon>Natronoglomus</taxon>
    </lineage>
</organism>
<dbReference type="SUPFAM" id="SSF47384">
    <property type="entry name" value="Homodimeric domain of signal transducing histidine kinase"/>
    <property type="match status" value="1"/>
</dbReference>
<dbReference type="InterPro" id="IPR013767">
    <property type="entry name" value="PAS_fold"/>
</dbReference>
<dbReference type="SMART" id="SM00091">
    <property type="entry name" value="PAS"/>
    <property type="match status" value="1"/>
</dbReference>
<dbReference type="InterPro" id="IPR004358">
    <property type="entry name" value="Sig_transdc_His_kin-like_C"/>
</dbReference>
<keyword evidence="4" id="KW-0808">Transferase</keyword>
<dbReference type="NCBIfam" id="TIGR00229">
    <property type="entry name" value="sensory_box"/>
    <property type="match status" value="1"/>
</dbReference>
<dbReference type="InterPro" id="IPR050736">
    <property type="entry name" value="Sensor_HK_Regulatory"/>
</dbReference>
<dbReference type="SMART" id="SM00387">
    <property type="entry name" value="HATPase_c"/>
    <property type="match status" value="1"/>
</dbReference>
<evidence type="ECO:0000256" key="4">
    <source>
        <dbReference type="ARBA" id="ARBA00022679"/>
    </source>
</evidence>
<evidence type="ECO:0000259" key="7">
    <source>
        <dbReference type="PROSITE" id="PS50109"/>
    </source>
</evidence>
<evidence type="ECO:0000259" key="9">
    <source>
        <dbReference type="PROSITE" id="PS50113"/>
    </source>
</evidence>
<comment type="caution">
    <text evidence="10">The sequence shown here is derived from an EMBL/GenBank/DDBJ whole genome shotgun (WGS) entry which is preliminary data.</text>
</comment>
<dbReference type="SMART" id="SM00388">
    <property type="entry name" value="HisKA"/>
    <property type="match status" value="1"/>
</dbReference>
<dbReference type="InterPro" id="IPR000700">
    <property type="entry name" value="PAS-assoc_C"/>
</dbReference>
<dbReference type="EMBL" id="JAOPKA010000004">
    <property type="protein sequence ID" value="MCU4741614.1"/>
    <property type="molecule type" value="Genomic_DNA"/>
</dbReference>
<dbReference type="InterPro" id="IPR003594">
    <property type="entry name" value="HATPase_dom"/>
</dbReference>
<dbReference type="CDD" id="cd00075">
    <property type="entry name" value="HATPase"/>
    <property type="match status" value="1"/>
</dbReference>
<dbReference type="PROSITE" id="PS50109">
    <property type="entry name" value="HIS_KIN"/>
    <property type="match status" value="1"/>
</dbReference>
<dbReference type="InterPro" id="IPR000014">
    <property type="entry name" value="PAS"/>
</dbReference>
<keyword evidence="3" id="KW-0597">Phosphoprotein</keyword>
<dbReference type="PROSITE" id="PS50112">
    <property type="entry name" value="PAS"/>
    <property type="match status" value="1"/>
</dbReference>
<dbReference type="Pfam" id="PF02518">
    <property type="entry name" value="HATPase_c"/>
    <property type="match status" value="1"/>
</dbReference>
<evidence type="ECO:0000256" key="2">
    <source>
        <dbReference type="ARBA" id="ARBA00012438"/>
    </source>
</evidence>
<dbReference type="GO" id="GO:0000155">
    <property type="term" value="F:phosphorelay sensor kinase activity"/>
    <property type="evidence" value="ECO:0007669"/>
    <property type="project" value="InterPro"/>
</dbReference>
<dbReference type="InterPro" id="IPR036890">
    <property type="entry name" value="HATPase_C_sf"/>
</dbReference>
<dbReference type="CDD" id="cd00082">
    <property type="entry name" value="HisKA"/>
    <property type="match status" value="1"/>
</dbReference>
<feature type="domain" description="PAC" evidence="9">
    <location>
        <begin position="98"/>
        <end position="148"/>
    </location>
</feature>
<dbReference type="Gene3D" id="1.10.287.130">
    <property type="match status" value="1"/>
</dbReference>
<evidence type="ECO:0000313" key="13">
    <source>
        <dbReference type="Proteomes" id="UP001321018"/>
    </source>
</evidence>
<evidence type="ECO:0000259" key="8">
    <source>
        <dbReference type="PROSITE" id="PS50112"/>
    </source>
</evidence>
<feature type="domain" description="PAS" evidence="8">
    <location>
        <begin position="21"/>
        <end position="91"/>
    </location>
</feature>
<dbReference type="InterPro" id="IPR003661">
    <property type="entry name" value="HisK_dim/P_dom"/>
</dbReference>
<evidence type="ECO:0000313" key="12">
    <source>
        <dbReference type="Proteomes" id="UP001320972"/>
    </source>
</evidence>
<keyword evidence="6" id="KW-0902">Two-component regulatory system</keyword>
<dbReference type="RefSeq" id="WP_338003450.1">
    <property type="nucleotide sequence ID" value="NZ_JAOPKA010000004.1"/>
</dbReference>
<feature type="domain" description="Histidine kinase" evidence="7">
    <location>
        <begin position="159"/>
        <end position="355"/>
    </location>
</feature>
<dbReference type="AlphaFoldDB" id="A0AAP2Z004"/>
<dbReference type="PANTHER" id="PTHR43711">
    <property type="entry name" value="TWO-COMPONENT HISTIDINE KINASE"/>
    <property type="match status" value="1"/>
</dbReference>
<name>A0AAP2Z004_9EURY</name>
<evidence type="ECO:0000313" key="11">
    <source>
        <dbReference type="EMBL" id="MCU4975409.1"/>
    </source>
</evidence>
<dbReference type="Proteomes" id="UP001320972">
    <property type="component" value="Unassembled WGS sequence"/>
</dbReference>
<dbReference type="InterPro" id="IPR036097">
    <property type="entry name" value="HisK_dim/P_sf"/>
</dbReference>
<dbReference type="SUPFAM" id="SSF55785">
    <property type="entry name" value="PYP-like sensor domain (PAS domain)"/>
    <property type="match status" value="1"/>
</dbReference>
<dbReference type="EC" id="2.7.13.3" evidence="2"/>
<dbReference type="Pfam" id="PF00512">
    <property type="entry name" value="HisKA"/>
    <property type="match status" value="1"/>
</dbReference>
<proteinExistence type="predicted"/>
<dbReference type="PANTHER" id="PTHR43711:SF1">
    <property type="entry name" value="HISTIDINE KINASE 1"/>
    <property type="match status" value="1"/>
</dbReference>
<protein>
    <recommendedName>
        <fullName evidence="2">histidine kinase</fullName>
        <ecNumber evidence="2">2.7.13.3</ecNumber>
    </recommendedName>
</protein>
<dbReference type="EMBL" id="JAOPKB010000018">
    <property type="protein sequence ID" value="MCU4975409.1"/>
    <property type="molecule type" value="Genomic_DNA"/>
</dbReference>
<gene>
    <name evidence="11" type="ORF">OB955_22205</name>
    <name evidence="10" type="ORF">OB960_09390</name>
</gene>
<evidence type="ECO:0000256" key="6">
    <source>
        <dbReference type="ARBA" id="ARBA00023012"/>
    </source>
</evidence>
<dbReference type="InterPro" id="IPR005467">
    <property type="entry name" value="His_kinase_dom"/>
</dbReference>
<dbReference type="PRINTS" id="PR00344">
    <property type="entry name" value="BCTRLSENSOR"/>
</dbReference>
<dbReference type="CDD" id="cd00130">
    <property type="entry name" value="PAS"/>
    <property type="match status" value="1"/>
</dbReference>
<dbReference type="Pfam" id="PF00989">
    <property type="entry name" value="PAS"/>
    <property type="match status" value="1"/>
</dbReference>
<comment type="catalytic activity">
    <reaction evidence="1">
        <text>ATP + protein L-histidine = ADP + protein N-phospho-L-histidine.</text>
        <dbReference type="EC" id="2.7.13.3"/>
    </reaction>
</comment>
<evidence type="ECO:0000256" key="1">
    <source>
        <dbReference type="ARBA" id="ARBA00000085"/>
    </source>
</evidence>
<evidence type="ECO:0000256" key="3">
    <source>
        <dbReference type="ARBA" id="ARBA00022553"/>
    </source>
</evidence>
<dbReference type="PROSITE" id="PS50113">
    <property type="entry name" value="PAC"/>
    <property type="match status" value="1"/>
</dbReference>
<dbReference type="SUPFAM" id="SSF55874">
    <property type="entry name" value="ATPase domain of HSP90 chaperone/DNA topoisomerase II/histidine kinase"/>
    <property type="match status" value="1"/>
</dbReference>
<sequence>MEHESGTLSDRLEGETPSEIDTDFFRTLVANTSEGLLTIDSNSTIVFANPAIEDILGYSPAELVGSSKLEIIPERLRSTHERQLQRYIETGEKNIDWDGVRLPALHKDGHEVPVMISLREHEFEDTRLFTGVFRDISELKAQEERLERQNERLERFASVLSHDVRNPLNIAQAYTDSLRDELDREEIDETAAALERIENIVDDMLLLTNADRSVDSVEQVFLEGIVTEAWQWVSTADAELVIDDSMATIRVDQSQCLSLLENLFNNAVSHGGSSVTVRVGTLDGSEGFYIEDDGQGIPEKYRTDVFEHGFTTSSDGTGLGLSIVQEIALAHDWTVTVTDSSEGGARFEFRFEDDSPEL</sequence>
<dbReference type="Gene3D" id="3.30.450.20">
    <property type="entry name" value="PAS domain"/>
    <property type="match status" value="1"/>
</dbReference>
<dbReference type="Proteomes" id="UP001321018">
    <property type="component" value="Unassembled WGS sequence"/>
</dbReference>
<dbReference type="GO" id="GO:0006355">
    <property type="term" value="P:regulation of DNA-templated transcription"/>
    <property type="evidence" value="ECO:0007669"/>
    <property type="project" value="InterPro"/>
</dbReference>
<evidence type="ECO:0000313" key="10">
    <source>
        <dbReference type="EMBL" id="MCU4741614.1"/>
    </source>
</evidence>
<keyword evidence="5 10" id="KW-0418">Kinase</keyword>
<evidence type="ECO:0000256" key="5">
    <source>
        <dbReference type="ARBA" id="ARBA00022777"/>
    </source>
</evidence>